<keyword evidence="2" id="KW-1133">Transmembrane helix</keyword>
<evidence type="ECO:0000313" key="4">
    <source>
        <dbReference type="Proteomes" id="UP000197208"/>
    </source>
</evidence>
<keyword evidence="4" id="KW-1185">Reference proteome</keyword>
<evidence type="ECO:0000313" key="3">
    <source>
        <dbReference type="EMBL" id="OWL93936.1"/>
    </source>
</evidence>
<dbReference type="Proteomes" id="UP000197208">
    <property type="component" value="Unassembled WGS sequence"/>
</dbReference>
<feature type="transmembrane region" description="Helical" evidence="2">
    <location>
        <begin position="65"/>
        <end position="90"/>
    </location>
</feature>
<dbReference type="RefSeq" id="WP_088249976.1">
    <property type="nucleotide sequence ID" value="NZ_BNAM01000001.1"/>
</dbReference>
<accession>A0A246BFD7</accession>
<comment type="caution">
    <text evidence="3">The sequence shown here is derived from an EMBL/GenBank/DDBJ whole genome shotgun (WGS) entry which is preliminary data.</text>
</comment>
<feature type="region of interest" description="Disordered" evidence="1">
    <location>
        <begin position="228"/>
        <end position="258"/>
    </location>
</feature>
<dbReference type="AlphaFoldDB" id="A0A246BFD7"/>
<protein>
    <submittedName>
        <fullName evidence="3">Uncharacterized protein</fullName>
    </submittedName>
</protein>
<dbReference type="EMBL" id="NHMK01000030">
    <property type="protein sequence ID" value="OWL93936.1"/>
    <property type="molecule type" value="Genomic_DNA"/>
</dbReference>
<sequence length="258" mass="27668">MASRIPPSRPSDPARPSGAARRVVSGAAGAARTLVHAARRDPAAPADPWSTGAALQPTVRRAGSLLALTVIGFLVVGVLVPLAILLGIGVATGSDVAGWLLALVLALLVAFGVWAFRRVRTLTRPAPVTLDAAAPPEEWTLLETFRQHERRLPSPARPALQSAVQATREALRVTSGGTLTRDAFDARQAARADLPELLTAWQSGPRRPEDLTRELHLIETRMRQVTQAQAAAQDREAQARRRYLSGKLRPEPDSDPPT</sequence>
<organism evidence="3 4">
    <name type="scientific">Deinococcus indicus</name>
    <dbReference type="NCBI Taxonomy" id="223556"/>
    <lineage>
        <taxon>Bacteria</taxon>
        <taxon>Thermotogati</taxon>
        <taxon>Deinococcota</taxon>
        <taxon>Deinococci</taxon>
        <taxon>Deinococcales</taxon>
        <taxon>Deinococcaceae</taxon>
        <taxon>Deinococcus</taxon>
    </lineage>
</organism>
<reference evidence="3 4" key="1">
    <citation type="submission" date="2017-05" db="EMBL/GenBank/DDBJ databases">
        <title>De novo genome assembly of Deniococcus indicus strain DR1.</title>
        <authorList>
            <person name="Chauhan D."/>
            <person name="Yennamalli R.M."/>
            <person name="Priyadarshini R."/>
        </authorList>
    </citation>
    <scope>NUCLEOTIDE SEQUENCE [LARGE SCALE GENOMIC DNA]</scope>
    <source>
        <strain evidence="3 4">DR1</strain>
    </source>
</reference>
<dbReference type="OrthoDB" id="74177at2"/>
<evidence type="ECO:0000256" key="2">
    <source>
        <dbReference type="SAM" id="Phobius"/>
    </source>
</evidence>
<keyword evidence="2" id="KW-0812">Transmembrane</keyword>
<keyword evidence="2" id="KW-0472">Membrane</keyword>
<feature type="transmembrane region" description="Helical" evidence="2">
    <location>
        <begin position="96"/>
        <end position="116"/>
    </location>
</feature>
<proteinExistence type="predicted"/>
<name>A0A246BFD7_9DEIO</name>
<evidence type="ECO:0000256" key="1">
    <source>
        <dbReference type="SAM" id="MobiDB-lite"/>
    </source>
</evidence>
<gene>
    <name evidence="3" type="ORF">CBQ26_17890</name>
</gene>